<dbReference type="SUPFAM" id="SSF53850">
    <property type="entry name" value="Periplasmic binding protein-like II"/>
    <property type="match status" value="1"/>
</dbReference>
<evidence type="ECO:0000313" key="3">
    <source>
        <dbReference type="Proteomes" id="UP000236754"/>
    </source>
</evidence>
<feature type="signal peptide" evidence="1">
    <location>
        <begin position="1"/>
        <end position="32"/>
    </location>
</feature>
<dbReference type="AlphaFoldDB" id="A0A1H6CSA4"/>
<dbReference type="RefSeq" id="WP_103887827.1">
    <property type="nucleotide sequence ID" value="NZ_FNVU01000010.1"/>
</dbReference>
<evidence type="ECO:0000256" key="1">
    <source>
        <dbReference type="SAM" id="SignalP"/>
    </source>
</evidence>
<dbReference type="Gene3D" id="3.40.190.10">
    <property type="entry name" value="Periplasmic binding protein-like II"/>
    <property type="match status" value="1"/>
</dbReference>
<dbReference type="Proteomes" id="UP000236754">
    <property type="component" value="Unassembled WGS sequence"/>
</dbReference>
<dbReference type="OrthoDB" id="2513152at2"/>
<proteinExistence type="predicted"/>
<dbReference type="EMBL" id="FNVU01000010">
    <property type="protein sequence ID" value="SEG75861.1"/>
    <property type="molecule type" value="Genomic_DNA"/>
</dbReference>
<dbReference type="Pfam" id="PF13416">
    <property type="entry name" value="SBP_bac_8"/>
    <property type="match status" value="1"/>
</dbReference>
<accession>A0A1H6CSA4</accession>
<feature type="chain" id="PRO_5038354034" evidence="1">
    <location>
        <begin position="33"/>
        <end position="560"/>
    </location>
</feature>
<keyword evidence="1" id="KW-0732">Signal</keyword>
<sequence>MSRSRSSSLSRRALLRSAVGVGLGLAASPVLSACGDGGSTAKASAKAADLLPATTVRDIGLKPDLPGTAAGVPQGFYRYPATPLRATRGTPLAGADTVRATTETFMPPPPGRGKNAAWQAIEKLLGGQVDVTAVPTDDYPTKFSTMVAGGSLPDIFEYPETGGVDDKAAFLAATCADLTPFLAGGKVSAYPNLAAIPKAAWQGAIFGGRLYGVPISRMGTGGAGFYRHDLFAQVGVTDPRQIADTDAFVKLCKELTRPSKDQYAIMAGASNLVAMSTGAPKDWRMDAKTGAFTHQLETDEFRTAIEVQRTLYKAGCYYPGSIGMSGSQKAKYTDMFMNGKAAYVYDGMPAYLTPSTGYIDAMQAVDKSFDPRPMVPFGSTAVSWMDNVALQNVHLKKASAERVRQLLAFADFAASPFGSVEYTLINYGVEGTDFTRDAHGNPVLTTKGTSDVAVPWKFFGSAVPAVFSATSTQGVRYSHDAYATLIPMMVPDPTLGYSSPTWDSKGYGSLSTLLGDGVKDLITGRKPMSWYGELTKNYLAAGGEKARTEFQEAAQKGTKK</sequence>
<organism evidence="2 3">
    <name type="scientific">Actinacidiphila yanglinensis</name>
    <dbReference type="NCBI Taxonomy" id="310779"/>
    <lineage>
        <taxon>Bacteria</taxon>
        <taxon>Bacillati</taxon>
        <taxon>Actinomycetota</taxon>
        <taxon>Actinomycetes</taxon>
        <taxon>Kitasatosporales</taxon>
        <taxon>Streptomycetaceae</taxon>
        <taxon>Actinacidiphila</taxon>
    </lineage>
</organism>
<dbReference type="InterPro" id="IPR006311">
    <property type="entry name" value="TAT_signal"/>
</dbReference>
<protein>
    <submittedName>
        <fullName evidence="2">Carbohydrate ABC transporter substrate-binding protein, CUT1 family</fullName>
    </submittedName>
</protein>
<dbReference type="InterPro" id="IPR006059">
    <property type="entry name" value="SBP"/>
</dbReference>
<keyword evidence="3" id="KW-1185">Reference proteome</keyword>
<evidence type="ECO:0000313" key="2">
    <source>
        <dbReference type="EMBL" id="SEG75861.1"/>
    </source>
</evidence>
<reference evidence="2 3" key="1">
    <citation type="submission" date="2016-10" db="EMBL/GenBank/DDBJ databases">
        <authorList>
            <person name="de Groot N.N."/>
        </authorList>
    </citation>
    <scope>NUCLEOTIDE SEQUENCE [LARGE SCALE GENOMIC DNA]</scope>
    <source>
        <strain evidence="2 3">CGMCC 4.2023</strain>
    </source>
</reference>
<name>A0A1H6CSA4_9ACTN</name>
<dbReference type="PROSITE" id="PS51318">
    <property type="entry name" value="TAT"/>
    <property type="match status" value="1"/>
</dbReference>
<dbReference type="PROSITE" id="PS51257">
    <property type="entry name" value="PROKAR_LIPOPROTEIN"/>
    <property type="match status" value="1"/>
</dbReference>
<gene>
    <name evidence="2" type="ORF">SAMN05216223_11022</name>
</gene>